<keyword evidence="2" id="KW-1185">Reference proteome</keyword>
<evidence type="ECO:0000313" key="2">
    <source>
        <dbReference type="Proteomes" id="UP000183471"/>
    </source>
</evidence>
<evidence type="ECO:0000313" key="1">
    <source>
        <dbReference type="EMBL" id="SDQ56998.1"/>
    </source>
</evidence>
<gene>
    <name evidence="1" type="ORF">SAMN05216402_1365</name>
</gene>
<sequence>MMTRNIISCCGNTWRNQVGRMSQFNNGSLILSLSALVIAVLSATGIAEANATERRSQAAAQFAKGKVEGFELQRKDFRFFGFTAWLKRGGEWHIEGPVRHRGMLCGTYEAGMRFGVGKPDCTDVQWVSGVRYVTSQYQCNNAEMTHSGTEIDESLIGPFDAITCAEQVIRCTGNCK</sequence>
<comment type="caution">
    <text evidence="1">The sequence shown here is derived from an EMBL/GenBank/DDBJ whole genome shotgun (WGS) entry which is preliminary data.</text>
</comment>
<proteinExistence type="predicted"/>
<accession>A0ABY0TGA7</accession>
<name>A0ABY0TGA7_9PROT</name>
<dbReference type="EMBL" id="FNKY01000001">
    <property type="protein sequence ID" value="SDQ56998.1"/>
    <property type="molecule type" value="Genomic_DNA"/>
</dbReference>
<protein>
    <submittedName>
        <fullName evidence="1">Uncharacterized protein</fullName>
    </submittedName>
</protein>
<dbReference type="Proteomes" id="UP000183471">
    <property type="component" value="Unassembled WGS sequence"/>
</dbReference>
<reference evidence="1 2" key="1">
    <citation type="submission" date="2016-10" db="EMBL/GenBank/DDBJ databases">
        <authorList>
            <person name="Varghese N."/>
            <person name="Submissions S."/>
        </authorList>
    </citation>
    <scope>NUCLEOTIDE SEQUENCE [LARGE SCALE GENOMIC DNA]</scope>
    <source>
        <strain evidence="1 2">Nl1</strain>
    </source>
</reference>
<organism evidence="1 2">
    <name type="scientific">Nitrosospira multiformis</name>
    <dbReference type="NCBI Taxonomy" id="1231"/>
    <lineage>
        <taxon>Bacteria</taxon>
        <taxon>Pseudomonadati</taxon>
        <taxon>Pseudomonadota</taxon>
        <taxon>Betaproteobacteria</taxon>
        <taxon>Nitrosomonadales</taxon>
        <taxon>Nitrosomonadaceae</taxon>
        <taxon>Nitrosospira</taxon>
    </lineage>
</organism>